<proteinExistence type="predicted"/>
<dbReference type="Pfam" id="PF00664">
    <property type="entry name" value="ABC_membrane"/>
    <property type="match status" value="1"/>
</dbReference>
<name>A0A9Q4F3H3_MEDGN</name>
<feature type="transmembrane region" description="Helical" evidence="7">
    <location>
        <begin position="12"/>
        <end position="33"/>
    </location>
</feature>
<comment type="caution">
    <text evidence="10">The sequence shown here is derived from an EMBL/GenBank/DDBJ whole genome shotgun (WGS) entry which is preliminary data.</text>
</comment>
<keyword evidence="2 7" id="KW-0812">Transmembrane</keyword>
<feature type="transmembrane region" description="Helical" evidence="7">
    <location>
        <begin position="153"/>
        <end position="170"/>
    </location>
</feature>
<keyword evidence="5 7" id="KW-1133">Transmembrane helix</keyword>
<evidence type="ECO:0000256" key="5">
    <source>
        <dbReference type="ARBA" id="ARBA00022989"/>
    </source>
</evidence>
<evidence type="ECO:0000259" key="8">
    <source>
        <dbReference type="PROSITE" id="PS50893"/>
    </source>
</evidence>
<dbReference type="InterPro" id="IPR003593">
    <property type="entry name" value="AAA+_ATPase"/>
</dbReference>
<dbReference type="SMART" id="SM00382">
    <property type="entry name" value="AAA"/>
    <property type="match status" value="1"/>
</dbReference>
<organism evidence="10 11">
    <name type="scientific">Mediterraneibacter gnavus</name>
    <name type="common">Ruminococcus gnavus</name>
    <dbReference type="NCBI Taxonomy" id="33038"/>
    <lineage>
        <taxon>Bacteria</taxon>
        <taxon>Bacillati</taxon>
        <taxon>Bacillota</taxon>
        <taxon>Clostridia</taxon>
        <taxon>Lachnospirales</taxon>
        <taxon>Lachnospiraceae</taxon>
        <taxon>Mediterraneibacter</taxon>
    </lineage>
</organism>
<dbReference type="PROSITE" id="PS50893">
    <property type="entry name" value="ABC_TRANSPORTER_2"/>
    <property type="match status" value="1"/>
</dbReference>
<gene>
    <name evidence="10" type="ORF">OZZ17_12780</name>
</gene>
<dbReference type="InterPro" id="IPR036640">
    <property type="entry name" value="ABC1_TM_sf"/>
</dbReference>
<feature type="transmembrane region" description="Helical" evidence="7">
    <location>
        <begin position="53"/>
        <end position="70"/>
    </location>
</feature>
<evidence type="ECO:0000256" key="6">
    <source>
        <dbReference type="ARBA" id="ARBA00023136"/>
    </source>
</evidence>
<dbReference type="PANTHER" id="PTHR24221:SF654">
    <property type="entry name" value="ATP-BINDING CASSETTE SUB-FAMILY B MEMBER 6"/>
    <property type="match status" value="1"/>
</dbReference>
<evidence type="ECO:0000256" key="4">
    <source>
        <dbReference type="ARBA" id="ARBA00022840"/>
    </source>
</evidence>
<comment type="subcellular location">
    <subcellularLocation>
        <location evidence="1">Cell membrane</location>
        <topology evidence="1">Multi-pass membrane protein</topology>
    </subcellularLocation>
</comment>
<feature type="transmembrane region" description="Helical" evidence="7">
    <location>
        <begin position="129"/>
        <end position="147"/>
    </location>
</feature>
<dbReference type="EMBL" id="JAPRAY010000017">
    <property type="protein sequence ID" value="MCZ0668407.1"/>
    <property type="molecule type" value="Genomic_DNA"/>
</dbReference>
<dbReference type="InterPro" id="IPR017871">
    <property type="entry name" value="ABC_transporter-like_CS"/>
</dbReference>
<dbReference type="AlphaFoldDB" id="A0A9Q4F3H3"/>
<dbReference type="GO" id="GO:0016887">
    <property type="term" value="F:ATP hydrolysis activity"/>
    <property type="evidence" value="ECO:0007669"/>
    <property type="project" value="InterPro"/>
</dbReference>
<evidence type="ECO:0000256" key="7">
    <source>
        <dbReference type="SAM" id="Phobius"/>
    </source>
</evidence>
<dbReference type="SUPFAM" id="SSF52540">
    <property type="entry name" value="P-loop containing nucleoside triphosphate hydrolases"/>
    <property type="match status" value="1"/>
</dbReference>
<dbReference type="Proteomes" id="UP001079535">
    <property type="component" value="Unassembled WGS sequence"/>
</dbReference>
<evidence type="ECO:0000256" key="2">
    <source>
        <dbReference type="ARBA" id="ARBA00022692"/>
    </source>
</evidence>
<keyword evidence="4 10" id="KW-0067">ATP-binding</keyword>
<dbReference type="GO" id="GO:0140359">
    <property type="term" value="F:ABC-type transporter activity"/>
    <property type="evidence" value="ECO:0007669"/>
    <property type="project" value="InterPro"/>
</dbReference>
<dbReference type="Gene3D" id="3.40.50.300">
    <property type="entry name" value="P-loop containing nucleotide triphosphate hydrolases"/>
    <property type="match status" value="1"/>
</dbReference>
<dbReference type="Pfam" id="PF00005">
    <property type="entry name" value="ABC_tran"/>
    <property type="match status" value="1"/>
</dbReference>
<dbReference type="InterPro" id="IPR027417">
    <property type="entry name" value="P-loop_NTPase"/>
</dbReference>
<feature type="transmembrane region" description="Helical" evidence="7">
    <location>
        <begin position="234"/>
        <end position="260"/>
    </location>
</feature>
<feature type="domain" description="ABC transporter" evidence="8">
    <location>
        <begin position="324"/>
        <end position="533"/>
    </location>
</feature>
<dbReference type="PROSITE" id="PS50929">
    <property type="entry name" value="ABC_TM1F"/>
    <property type="match status" value="1"/>
</dbReference>
<dbReference type="GO" id="GO:0034040">
    <property type="term" value="F:ATPase-coupled lipid transmembrane transporter activity"/>
    <property type="evidence" value="ECO:0007669"/>
    <property type="project" value="TreeGrafter"/>
</dbReference>
<protein>
    <submittedName>
        <fullName evidence="10">ABC transporter ATP-binding protein</fullName>
    </submittedName>
</protein>
<dbReference type="RefSeq" id="WP_242953123.1">
    <property type="nucleotide sequence ID" value="NZ_JAPRAY010000017.1"/>
</dbReference>
<evidence type="ECO:0000256" key="1">
    <source>
        <dbReference type="ARBA" id="ARBA00004651"/>
    </source>
</evidence>
<dbReference type="SUPFAM" id="SSF90123">
    <property type="entry name" value="ABC transporter transmembrane region"/>
    <property type="match status" value="1"/>
</dbReference>
<dbReference type="InterPro" id="IPR039421">
    <property type="entry name" value="Type_1_exporter"/>
</dbReference>
<dbReference type="CDD" id="cd03228">
    <property type="entry name" value="ABCC_MRP_Like"/>
    <property type="match status" value="1"/>
</dbReference>
<dbReference type="InterPro" id="IPR011527">
    <property type="entry name" value="ABC1_TM_dom"/>
</dbReference>
<keyword evidence="6 7" id="KW-0472">Membrane</keyword>
<dbReference type="PANTHER" id="PTHR24221">
    <property type="entry name" value="ATP-BINDING CASSETTE SUB-FAMILY B"/>
    <property type="match status" value="1"/>
</dbReference>
<dbReference type="PROSITE" id="PS00211">
    <property type="entry name" value="ABC_TRANSPORTER_1"/>
    <property type="match status" value="1"/>
</dbReference>
<evidence type="ECO:0000313" key="10">
    <source>
        <dbReference type="EMBL" id="MCZ0668407.1"/>
    </source>
</evidence>
<accession>A0A9Q4F3H3</accession>
<evidence type="ECO:0000259" key="9">
    <source>
        <dbReference type="PROSITE" id="PS50929"/>
    </source>
</evidence>
<dbReference type="GO" id="GO:0005524">
    <property type="term" value="F:ATP binding"/>
    <property type="evidence" value="ECO:0007669"/>
    <property type="project" value="UniProtKB-KW"/>
</dbReference>
<reference evidence="10" key="1">
    <citation type="submission" date="2022-11" db="EMBL/GenBank/DDBJ databases">
        <title>Temperate bacteriophages infecting mucin-degrading bacterium Ruminococcus gnavus from the human gut.</title>
        <authorList>
            <person name="Buttimer C."/>
        </authorList>
    </citation>
    <scope>NUCLEOTIDE SEQUENCE</scope>
    <source>
        <strain evidence="10">CCUG 49994</strain>
    </source>
</reference>
<sequence>MMKKIKWENILLFFLELLVNIATVGVAILLNALIDAAQISITSGNTYYLQKTLLISILYAVCLGILIFLSNRYKACYIRKCLLEMRNILARGTLQANISDYENTGNASYVTTFNQNFSIIEEKVLQNRISILDSIICIVFAVILLLYMNPIIAVVSIIAMSIPSLLPNFFNKVLGKTQQMVMESTTAYNETVSDLLNGYEVVKTYHAEEQMLHKFSIAAQKLERRKEHFSSLMAGVYGVTTLSSVVVQFFIMGLAGFFAVKGYITIGSIVAVTQLTGQVISPAFELSAKISELKSARPVLDTLHTLSHPEIHEKKTGHKLKKHISLRNVSFKYDDRTILKNVSATFEKGKKYAILGKSGSGKSTLLKLLAGYYPEFEGEICTDEIAALPDRLAMIHQKTFLFNDSVRNNLTLWKSYTENEISEVIKKAGLKEVMEHLPQGLDTIIEENGSNFSGGECQRLAIARALLSGKDILLMDEATSALDEQTANDVENSILSLENITCISVTHRLSRENMKKYSAVLKMDNGELHEDVL</sequence>
<dbReference type="Gene3D" id="1.20.1560.10">
    <property type="entry name" value="ABC transporter type 1, transmembrane domain"/>
    <property type="match status" value="1"/>
</dbReference>
<keyword evidence="3" id="KW-0547">Nucleotide-binding</keyword>
<evidence type="ECO:0000313" key="11">
    <source>
        <dbReference type="Proteomes" id="UP001079535"/>
    </source>
</evidence>
<feature type="domain" description="ABC transmembrane type-1" evidence="9">
    <location>
        <begin position="10"/>
        <end position="295"/>
    </location>
</feature>
<evidence type="ECO:0000256" key="3">
    <source>
        <dbReference type="ARBA" id="ARBA00022741"/>
    </source>
</evidence>
<dbReference type="GO" id="GO:0005886">
    <property type="term" value="C:plasma membrane"/>
    <property type="evidence" value="ECO:0007669"/>
    <property type="project" value="UniProtKB-SubCell"/>
</dbReference>
<dbReference type="InterPro" id="IPR003439">
    <property type="entry name" value="ABC_transporter-like_ATP-bd"/>
</dbReference>